<dbReference type="InterPro" id="IPR038385">
    <property type="entry name" value="Sua5/YwlC_C"/>
</dbReference>
<dbReference type="GO" id="GO:0008033">
    <property type="term" value="P:tRNA processing"/>
    <property type="evidence" value="ECO:0007669"/>
    <property type="project" value="UniProtKB-KW"/>
</dbReference>
<evidence type="ECO:0000256" key="8">
    <source>
        <dbReference type="ARBA" id="ARBA00022695"/>
    </source>
</evidence>
<dbReference type="GO" id="GO:0005737">
    <property type="term" value="C:cytoplasm"/>
    <property type="evidence" value="ECO:0007669"/>
    <property type="project" value="UniProtKB-SubCell"/>
</dbReference>
<dbReference type="GO" id="GO:0003725">
    <property type="term" value="F:double-stranded RNA binding"/>
    <property type="evidence" value="ECO:0007669"/>
    <property type="project" value="UniProtKB-UniRule"/>
</dbReference>
<comment type="catalytic activity">
    <reaction evidence="12 13">
        <text>L-threonine + hydrogencarbonate + ATP = L-threonylcarbamoyladenylate + diphosphate + H2O</text>
        <dbReference type="Rhea" id="RHEA:36407"/>
        <dbReference type="ChEBI" id="CHEBI:15377"/>
        <dbReference type="ChEBI" id="CHEBI:17544"/>
        <dbReference type="ChEBI" id="CHEBI:30616"/>
        <dbReference type="ChEBI" id="CHEBI:33019"/>
        <dbReference type="ChEBI" id="CHEBI:57926"/>
        <dbReference type="ChEBI" id="CHEBI:73682"/>
        <dbReference type="EC" id="2.7.7.87"/>
    </reaction>
</comment>
<keyword evidence="17" id="KW-1185">Reference proteome</keyword>
<feature type="binding site" evidence="14">
    <location>
        <position position="70"/>
    </location>
    <ligand>
        <name>ATP</name>
        <dbReference type="ChEBI" id="CHEBI:30616"/>
    </ligand>
</feature>
<dbReference type="GO" id="GO:0000049">
    <property type="term" value="F:tRNA binding"/>
    <property type="evidence" value="ECO:0007669"/>
    <property type="project" value="TreeGrafter"/>
</dbReference>
<dbReference type="GO" id="GO:0006450">
    <property type="term" value="P:regulation of translational fidelity"/>
    <property type="evidence" value="ECO:0007669"/>
    <property type="project" value="TreeGrafter"/>
</dbReference>
<protein>
    <recommendedName>
        <fullName evidence="4 13">Threonylcarbamoyl-AMP synthase</fullName>
        <shortName evidence="13">TC-AMP synthase</shortName>
        <ecNumber evidence="3 13">2.7.7.87</ecNumber>
    </recommendedName>
    <alternativeName>
        <fullName evidence="11 13">L-threonylcarbamoyladenylate synthase</fullName>
    </alternativeName>
</protein>
<evidence type="ECO:0000256" key="13">
    <source>
        <dbReference type="PIRNR" id="PIRNR004930"/>
    </source>
</evidence>
<reference evidence="16 17" key="1">
    <citation type="journal article" date="2015" name="Stand. Genomic Sci.">
        <title>Genomic Encyclopedia of Bacterial and Archaeal Type Strains, Phase III: the genomes of soil and plant-associated and newly described type strains.</title>
        <authorList>
            <person name="Whitman W.B."/>
            <person name="Woyke T."/>
            <person name="Klenk H.P."/>
            <person name="Zhou Y."/>
            <person name="Lilburn T.G."/>
            <person name="Beck B.J."/>
            <person name="De Vos P."/>
            <person name="Vandamme P."/>
            <person name="Eisen J.A."/>
            <person name="Garrity G."/>
            <person name="Hugenholtz P."/>
            <person name="Kyrpides N.C."/>
        </authorList>
    </citation>
    <scope>NUCLEOTIDE SEQUENCE [LARGE SCALE GENOMIC DNA]</scope>
    <source>
        <strain evidence="16 17">CGMCC 1.10116</strain>
    </source>
</reference>
<evidence type="ECO:0000256" key="5">
    <source>
        <dbReference type="ARBA" id="ARBA00022490"/>
    </source>
</evidence>
<dbReference type="GO" id="GO:0005524">
    <property type="term" value="F:ATP binding"/>
    <property type="evidence" value="ECO:0007669"/>
    <property type="project" value="UniProtKB-UniRule"/>
</dbReference>
<feature type="binding site" evidence="14">
    <location>
        <position position="151"/>
    </location>
    <ligand>
        <name>ATP</name>
        <dbReference type="ChEBI" id="CHEBI:30616"/>
    </ligand>
</feature>
<dbReference type="InterPro" id="IPR017945">
    <property type="entry name" value="DHBP_synth_RibB-like_a/b_dom"/>
</dbReference>
<dbReference type="Gene3D" id="3.40.50.11030">
    <property type="entry name" value="Threonylcarbamoyl-AMP synthase, C-terminal domain"/>
    <property type="match status" value="1"/>
</dbReference>
<dbReference type="EC" id="2.7.7.87" evidence="3 13"/>
<dbReference type="NCBIfam" id="TIGR00057">
    <property type="entry name" value="L-threonylcarbamoyladenylate synthase"/>
    <property type="match status" value="1"/>
</dbReference>
<accession>A0A562QSW0</accession>
<evidence type="ECO:0000256" key="12">
    <source>
        <dbReference type="ARBA" id="ARBA00048366"/>
    </source>
</evidence>
<dbReference type="InterPro" id="IPR005145">
    <property type="entry name" value="Sua5_C"/>
</dbReference>
<evidence type="ECO:0000256" key="3">
    <source>
        <dbReference type="ARBA" id="ARBA00012584"/>
    </source>
</evidence>
<comment type="similarity">
    <text evidence="2 13">Belongs to the SUA5 family.</text>
</comment>
<evidence type="ECO:0000256" key="6">
    <source>
        <dbReference type="ARBA" id="ARBA00022679"/>
    </source>
</evidence>
<dbReference type="Gene3D" id="3.90.870.10">
    <property type="entry name" value="DHBP synthase"/>
    <property type="match status" value="1"/>
</dbReference>
<dbReference type="GO" id="GO:0061710">
    <property type="term" value="F:L-threonylcarbamoyladenylate synthase"/>
    <property type="evidence" value="ECO:0007669"/>
    <property type="project" value="UniProtKB-EC"/>
</dbReference>
<keyword evidence="7 13" id="KW-0819">tRNA processing</keyword>
<evidence type="ECO:0000256" key="11">
    <source>
        <dbReference type="ARBA" id="ARBA00029774"/>
    </source>
</evidence>
<dbReference type="InterPro" id="IPR006070">
    <property type="entry name" value="Sua5-like_dom"/>
</dbReference>
<name>A0A562QSW0_9BACI</name>
<dbReference type="PANTHER" id="PTHR17490">
    <property type="entry name" value="SUA5"/>
    <property type="match status" value="1"/>
</dbReference>
<evidence type="ECO:0000313" key="16">
    <source>
        <dbReference type="EMBL" id="TWI59777.1"/>
    </source>
</evidence>
<dbReference type="Pfam" id="PF03481">
    <property type="entry name" value="Sua5_C"/>
    <property type="match status" value="1"/>
</dbReference>
<dbReference type="Pfam" id="PF01300">
    <property type="entry name" value="Sua5_yciO_yrdC"/>
    <property type="match status" value="1"/>
</dbReference>
<dbReference type="SUPFAM" id="SSF55821">
    <property type="entry name" value="YrdC/RibB"/>
    <property type="match status" value="1"/>
</dbReference>
<keyword evidence="6 13" id="KW-0808">Transferase</keyword>
<dbReference type="AlphaFoldDB" id="A0A562QSW0"/>
<comment type="subcellular location">
    <subcellularLocation>
        <location evidence="1 13">Cytoplasm</location>
    </subcellularLocation>
</comment>
<evidence type="ECO:0000313" key="17">
    <source>
        <dbReference type="Proteomes" id="UP000315711"/>
    </source>
</evidence>
<keyword evidence="10 13" id="KW-0067">ATP-binding</keyword>
<feature type="binding site" evidence="14">
    <location>
        <position position="66"/>
    </location>
    <ligand>
        <name>ATP</name>
        <dbReference type="ChEBI" id="CHEBI:30616"/>
    </ligand>
</feature>
<evidence type="ECO:0000256" key="7">
    <source>
        <dbReference type="ARBA" id="ARBA00022694"/>
    </source>
</evidence>
<dbReference type="FunFam" id="3.90.870.10:FF:000008">
    <property type="entry name" value="Threonylcarbamoyl-AMP synthase"/>
    <property type="match status" value="1"/>
</dbReference>
<dbReference type="EMBL" id="VLKZ01000001">
    <property type="protein sequence ID" value="TWI59777.1"/>
    <property type="molecule type" value="Genomic_DNA"/>
</dbReference>
<evidence type="ECO:0000259" key="15">
    <source>
        <dbReference type="PROSITE" id="PS51163"/>
    </source>
</evidence>
<evidence type="ECO:0000256" key="2">
    <source>
        <dbReference type="ARBA" id="ARBA00007663"/>
    </source>
</evidence>
<feature type="binding site" evidence="14">
    <location>
        <position position="242"/>
    </location>
    <ligand>
        <name>ATP</name>
        <dbReference type="ChEBI" id="CHEBI:30616"/>
    </ligand>
</feature>
<feature type="binding site" evidence="14">
    <location>
        <position position="75"/>
    </location>
    <ligand>
        <name>L-threonine</name>
        <dbReference type="ChEBI" id="CHEBI:57926"/>
    </ligand>
</feature>
<comment type="function">
    <text evidence="13">Required for the formation of a threonylcarbamoyl group on adenosine at position 37 (t(6)A37) in tRNAs that read codons beginning with adenine.</text>
</comment>
<comment type="caution">
    <text evidence="16">The sequence shown here is derived from an EMBL/GenBank/DDBJ whole genome shotgun (WGS) entry which is preliminary data.</text>
</comment>
<feature type="binding site" evidence="14">
    <location>
        <position position="125"/>
    </location>
    <ligand>
        <name>ATP</name>
        <dbReference type="ChEBI" id="CHEBI:30616"/>
    </ligand>
</feature>
<dbReference type="Proteomes" id="UP000315711">
    <property type="component" value="Unassembled WGS sequence"/>
</dbReference>
<feature type="binding site" evidence="14">
    <location>
        <position position="189"/>
    </location>
    <ligand>
        <name>L-threonine</name>
        <dbReference type="ChEBI" id="CHEBI:57926"/>
    </ligand>
</feature>
<keyword evidence="5 13" id="KW-0963">Cytoplasm</keyword>
<evidence type="ECO:0000256" key="1">
    <source>
        <dbReference type="ARBA" id="ARBA00004496"/>
    </source>
</evidence>
<dbReference type="PIRSF" id="PIRSF004930">
    <property type="entry name" value="Tln_factor_SUA5"/>
    <property type="match status" value="1"/>
</dbReference>
<keyword evidence="8 13" id="KW-0548">Nucleotidyltransferase</keyword>
<evidence type="ECO:0000256" key="4">
    <source>
        <dbReference type="ARBA" id="ARBA00015492"/>
    </source>
</evidence>
<proteinExistence type="inferred from homology"/>
<feature type="binding site" evidence="14">
    <location>
        <position position="149"/>
    </location>
    <ligand>
        <name>L-threonine</name>
        <dbReference type="ChEBI" id="CHEBI:57926"/>
    </ligand>
</feature>
<dbReference type="InterPro" id="IPR010923">
    <property type="entry name" value="T(6)A37_SUA5"/>
</dbReference>
<dbReference type="OrthoDB" id="9814580at2"/>
<feature type="binding site" evidence="14">
    <location>
        <position position="159"/>
    </location>
    <ligand>
        <name>ATP</name>
        <dbReference type="ChEBI" id="CHEBI:30616"/>
    </ligand>
</feature>
<dbReference type="FunFam" id="3.40.50.11030:FF:000001">
    <property type="entry name" value="Threonylcarbamoyl-AMP synthase"/>
    <property type="match status" value="1"/>
</dbReference>
<evidence type="ECO:0000256" key="10">
    <source>
        <dbReference type="ARBA" id="ARBA00022840"/>
    </source>
</evidence>
<organism evidence="16 17">
    <name type="scientific">Halalkalibacter nanhaiisediminis</name>
    <dbReference type="NCBI Taxonomy" id="688079"/>
    <lineage>
        <taxon>Bacteria</taxon>
        <taxon>Bacillati</taxon>
        <taxon>Bacillota</taxon>
        <taxon>Bacilli</taxon>
        <taxon>Bacillales</taxon>
        <taxon>Bacillaceae</taxon>
        <taxon>Halalkalibacter</taxon>
    </lineage>
</organism>
<feature type="binding site" evidence="14">
    <location>
        <position position="203"/>
    </location>
    <ligand>
        <name>ATP</name>
        <dbReference type="ChEBI" id="CHEBI:30616"/>
    </ligand>
</feature>
<dbReference type="PROSITE" id="PS51163">
    <property type="entry name" value="YRDC"/>
    <property type="match status" value="1"/>
</dbReference>
<sequence>MSYKQTKYWTVDKQVDNKESSAQIKEAAMWITKGEVVAFPTETVYGLGANALDEQAVRKIFEAKGRPSDNPLIVHIADQSQLTDLVTEVPELAKKLIEHFWPGPLTLIFKKKAAVAKSVTAGLDTVAVRMPDHPVASRLLKACAVPVAAPSANLSGKPSPTSAEHVLHDLNGRIVGVVDGGQTGVGLESTVLDCSKQVPVLYRPGGVTKEEIEAVIGEVKVDPALRTPDEAPMSPGMKYTHYAPSGALFLVREREQIRQLVKQAKAEGKRVGVLTTEENATSYEADVIVTCGRRENLSSVANALYDGLRLFDREGAEIIYAESFPCSGLGIAIMNRLEKAAGGKIV</sequence>
<feature type="binding site" evidence="14">
    <location>
        <position position="129"/>
    </location>
    <ligand>
        <name>L-threonine</name>
        <dbReference type="ChEBI" id="CHEBI:57926"/>
    </ligand>
</feature>
<dbReference type="InterPro" id="IPR050156">
    <property type="entry name" value="TC-AMP_synthase_SUA5"/>
</dbReference>
<evidence type="ECO:0000256" key="9">
    <source>
        <dbReference type="ARBA" id="ARBA00022741"/>
    </source>
</evidence>
<dbReference type="PANTHER" id="PTHR17490:SF16">
    <property type="entry name" value="THREONYLCARBAMOYL-AMP SYNTHASE"/>
    <property type="match status" value="1"/>
</dbReference>
<evidence type="ECO:0000256" key="14">
    <source>
        <dbReference type="PIRSR" id="PIRSR004930-1"/>
    </source>
</evidence>
<dbReference type="RefSeq" id="WP_144448610.1">
    <property type="nucleotide sequence ID" value="NZ_VLKZ01000001.1"/>
</dbReference>
<keyword evidence="9 13" id="KW-0547">Nucleotide-binding</keyword>
<gene>
    <name evidence="16" type="ORF">IQ10_00198</name>
</gene>
<feature type="binding site" evidence="14">
    <location>
        <position position="43"/>
    </location>
    <ligand>
        <name>L-threonine</name>
        <dbReference type="ChEBI" id="CHEBI:57926"/>
    </ligand>
</feature>
<feature type="domain" description="YrdC-like" evidence="15">
    <location>
        <begin position="21"/>
        <end position="207"/>
    </location>
</feature>